<dbReference type="Proteomes" id="UP000431462">
    <property type="component" value="Unassembled WGS sequence"/>
</dbReference>
<proteinExistence type="predicted"/>
<accession>A0A844I771</accession>
<name>A0A844I771_9GAMM</name>
<organism evidence="1 2">
    <name type="scientific">Marinobacter adhaerens</name>
    <dbReference type="NCBI Taxonomy" id="1033846"/>
    <lineage>
        <taxon>Bacteria</taxon>
        <taxon>Pseudomonadati</taxon>
        <taxon>Pseudomonadota</taxon>
        <taxon>Gammaproteobacteria</taxon>
        <taxon>Pseudomonadales</taxon>
        <taxon>Marinobacteraceae</taxon>
        <taxon>Marinobacter</taxon>
    </lineage>
</organism>
<protein>
    <submittedName>
        <fullName evidence="1">Uncharacterized protein</fullName>
    </submittedName>
</protein>
<dbReference type="EMBL" id="VENC01000030">
    <property type="protein sequence ID" value="MTJ00811.1"/>
    <property type="molecule type" value="Genomic_DNA"/>
</dbReference>
<dbReference type="AlphaFoldDB" id="A0A844I771"/>
<sequence>MKNRKLVLISETGYQKKHDSLLFSFFDEGYELLCFVGVDCELWEEAMDEIAVGEGDDPRQITTTSHPDETEKDVIEFASMFSVSRSSEVDIVRI</sequence>
<reference evidence="1 2" key="1">
    <citation type="submission" date="2019-06" db="EMBL/GenBank/DDBJ databases">
        <title>Enrichment of Autotrophic Halophilic Microorganisms from Red Sea Brine Pool Using Microbial Electrosynthesis System.</title>
        <authorList>
            <person name="Alqahtani M.F."/>
            <person name="Bajracharya S."/>
            <person name="Katuri K.P."/>
            <person name="Ali M."/>
            <person name="Saikaly P.E."/>
        </authorList>
    </citation>
    <scope>NUCLEOTIDE SEQUENCE [LARGE SCALE GENOMIC DNA]</scope>
    <source>
        <strain evidence="1">MES15</strain>
    </source>
</reference>
<evidence type="ECO:0000313" key="1">
    <source>
        <dbReference type="EMBL" id="MTJ00811.1"/>
    </source>
</evidence>
<gene>
    <name evidence="1" type="ORF">FH752_19575</name>
</gene>
<comment type="caution">
    <text evidence="1">The sequence shown here is derived from an EMBL/GenBank/DDBJ whole genome shotgun (WGS) entry which is preliminary data.</text>
</comment>
<evidence type="ECO:0000313" key="2">
    <source>
        <dbReference type="Proteomes" id="UP000431462"/>
    </source>
</evidence>